<dbReference type="CDD" id="cd17546">
    <property type="entry name" value="REC_hyHK_CKI1_RcsC-like"/>
    <property type="match status" value="1"/>
</dbReference>
<dbReference type="InterPro" id="IPR003594">
    <property type="entry name" value="HATPase_dom"/>
</dbReference>
<evidence type="ECO:0000256" key="5">
    <source>
        <dbReference type="ARBA" id="ARBA00022553"/>
    </source>
</evidence>
<dbReference type="GO" id="GO:0005524">
    <property type="term" value="F:ATP binding"/>
    <property type="evidence" value="ECO:0007669"/>
    <property type="project" value="UniProtKB-KW"/>
</dbReference>
<dbReference type="InterPro" id="IPR003661">
    <property type="entry name" value="HisK_dim/P_dom"/>
</dbReference>
<dbReference type="SUPFAM" id="SSF55874">
    <property type="entry name" value="ATPase domain of HSP90 chaperone/DNA topoisomerase II/histidine kinase"/>
    <property type="match status" value="1"/>
</dbReference>
<evidence type="ECO:0000256" key="13">
    <source>
        <dbReference type="SAM" id="Phobius"/>
    </source>
</evidence>
<dbReference type="EC" id="2.7.13.3" evidence="3"/>
<comment type="catalytic activity">
    <reaction evidence="1">
        <text>ATP + protein L-histidine = ADP + protein N-phospho-L-histidine.</text>
        <dbReference type="EC" id="2.7.13.3"/>
    </reaction>
</comment>
<dbReference type="PROSITE" id="PS50110">
    <property type="entry name" value="RESPONSE_REGULATORY"/>
    <property type="match status" value="1"/>
</dbReference>
<evidence type="ECO:0000256" key="11">
    <source>
        <dbReference type="ARBA" id="ARBA00023136"/>
    </source>
</evidence>
<dbReference type="InterPro" id="IPR005467">
    <property type="entry name" value="His_kinase_dom"/>
</dbReference>
<evidence type="ECO:0000256" key="7">
    <source>
        <dbReference type="ARBA" id="ARBA00022741"/>
    </source>
</evidence>
<sequence>MDIPEKLTTRTFIILIIAVFLTGTLILVALQYSASRNTNVLVAGNRLMINELENSNRLRDIERDMIWVESRIRGAIATDDPSHLQGVDQKVSAINASLNALKGSRNIRADLSRISRLAKLAYNKKSIKEELVKEYERTGKMNNLSSLTNPHARRVSNEISGLISEIYSQRQKNLILLARANRERVQESKAIGMWMVILLVVSGSGCCWFIVARTLSREQLISRLNLSERKATEAMVAKENFMANMSHEIRTPLNAILGFTNLLAREELSNLAKEFVSSIQLAGEDLLTLVNDILDLSKIQAGMIRIEKNPFSVRGLSSSLATLFQSGLKEKKLSLNIEIDPEVPDILLGDATRFTQILVNLIGNAIKFTERGGIQVLITSRKQHEDSVRLNVDISDTGIGIEEDKLALIFERFSQAEDSTSRNYGGTGLGLSIVKDLVELQDGEVWARSVYGQGATFSFFIPYQLAPEKAEINSVPVSELNHYIRGNPKLLVIDDNEMNRSLMSHLLSGWGLGFDMAEDAMSGIAMMDENDYDLVLMDIQMPGMDGYQATSFIRKQLCSNIPIVAMTAHSLAGEREKCLSFGMNEYISKPINERQLYGFIKRFSMEKIASDSQGIILEEILSQPREIPFGYMMIDLGYMKEISKGNLAYEKKVTAQFLELVPIAIGELYAAFGNGEREYLATIVHEMRSALYIMGMGGRTINLLDTLEFSQDEEEIRLSVELLDHLCQLALMEAGHFHRGLG</sequence>
<name>A0ABV8NNT8_9SPHI</name>
<evidence type="ECO:0000256" key="8">
    <source>
        <dbReference type="ARBA" id="ARBA00022840"/>
    </source>
</evidence>
<dbReference type="SMART" id="SM00387">
    <property type="entry name" value="HATPase_c"/>
    <property type="match status" value="1"/>
</dbReference>
<keyword evidence="17" id="KW-1185">Reference proteome</keyword>
<dbReference type="Pfam" id="PF00072">
    <property type="entry name" value="Response_reg"/>
    <property type="match status" value="1"/>
</dbReference>
<keyword evidence="10" id="KW-0902">Two-component regulatory system</keyword>
<dbReference type="Proteomes" id="UP001595792">
    <property type="component" value="Unassembled WGS sequence"/>
</dbReference>
<protein>
    <recommendedName>
        <fullName evidence="3">histidine kinase</fullName>
        <ecNumber evidence="3">2.7.13.3</ecNumber>
    </recommendedName>
</protein>
<organism evidence="16 17">
    <name type="scientific">Pedobacter jamesrossensis</name>
    <dbReference type="NCBI Taxonomy" id="1908238"/>
    <lineage>
        <taxon>Bacteria</taxon>
        <taxon>Pseudomonadati</taxon>
        <taxon>Bacteroidota</taxon>
        <taxon>Sphingobacteriia</taxon>
        <taxon>Sphingobacteriales</taxon>
        <taxon>Sphingobacteriaceae</taxon>
        <taxon>Pedobacter</taxon>
    </lineage>
</organism>
<feature type="domain" description="Response regulatory" evidence="15">
    <location>
        <begin position="489"/>
        <end position="604"/>
    </location>
</feature>
<dbReference type="CDD" id="cd00082">
    <property type="entry name" value="HisKA"/>
    <property type="match status" value="1"/>
</dbReference>
<keyword evidence="7" id="KW-0547">Nucleotide-binding</keyword>
<evidence type="ECO:0000256" key="6">
    <source>
        <dbReference type="ARBA" id="ARBA00022692"/>
    </source>
</evidence>
<evidence type="ECO:0000256" key="4">
    <source>
        <dbReference type="ARBA" id="ARBA00022475"/>
    </source>
</evidence>
<evidence type="ECO:0000256" key="9">
    <source>
        <dbReference type="ARBA" id="ARBA00022989"/>
    </source>
</evidence>
<dbReference type="InterPro" id="IPR036890">
    <property type="entry name" value="HATPase_C_sf"/>
</dbReference>
<comment type="subcellular location">
    <subcellularLocation>
        <location evidence="2">Cell membrane</location>
        <topology evidence="2">Multi-pass membrane protein</topology>
    </subcellularLocation>
</comment>
<dbReference type="Gene3D" id="3.40.50.2300">
    <property type="match status" value="1"/>
</dbReference>
<reference evidence="17" key="1">
    <citation type="journal article" date="2019" name="Int. J. Syst. Evol. Microbiol.">
        <title>The Global Catalogue of Microorganisms (GCM) 10K type strain sequencing project: providing services to taxonomists for standard genome sequencing and annotation.</title>
        <authorList>
            <consortium name="The Broad Institute Genomics Platform"/>
            <consortium name="The Broad Institute Genome Sequencing Center for Infectious Disease"/>
            <person name="Wu L."/>
            <person name="Ma J."/>
        </authorList>
    </citation>
    <scope>NUCLEOTIDE SEQUENCE [LARGE SCALE GENOMIC DNA]</scope>
    <source>
        <strain evidence="17">CCM 8689</strain>
    </source>
</reference>
<evidence type="ECO:0000259" key="14">
    <source>
        <dbReference type="PROSITE" id="PS50109"/>
    </source>
</evidence>
<keyword evidence="5 12" id="KW-0597">Phosphoprotein</keyword>
<dbReference type="CDD" id="cd16922">
    <property type="entry name" value="HATPase_EvgS-ArcB-TorS-like"/>
    <property type="match status" value="1"/>
</dbReference>
<dbReference type="SMART" id="SM00388">
    <property type="entry name" value="HisKA"/>
    <property type="match status" value="1"/>
</dbReference>
<dbReference type="Pfam" id="PF02518">
    <property type="entry name" value="HATPase_c"/>
    <property type="match status" value="1"/>
</dbReference>
<dbReference type="PRINTS" id="PR00344">
    <property type="entry name" value="BCTRLSENSOR"/>
</dbReference>
<gene>
    <name evidence="16" type="ORF">ACFOUY_12225</name>
</gene>
<evidence type="ECO:0000313" key="16">
    <source>
        <dbReference type="EMBL" id="MFC4197463.1"/>
    </source>
</evidence>
<keyword evidence="11 13" id="KW-0472">Membrane</keyword>
<dbReference type="PANTHER" id="PTHR45339:SF1">
    <property type="entry name" value="HYBRID SIGNAL TRANSDUCTION HISTIDINE KINASE J"/>
    <property type="match status" value="1"/>
</dbReference>
<dbReference type="InterPro" id="IPR036641">
    <property type="entry name" value="HPT_dom_sf"/>
</dbReference>
<evidence type="ECO:0000313" key="17">
    <source>
        <dbReference type="Proteomes" id="UP001595792"/>
    </source>
</evidence>
<feature type="domain" description="Histidine kinase" evidence="14">
    <location>
        <begin position="244"/>
        <end position="465"/>
    </location>
</feature>
<evidence type="ECO:0000256" key="3">
    <source>
        <dbReference type="ARBA" id="ARBA00012438"/>
    </source>
</evidence>
<keyword evidence="6 13" id="KW-0812">Transmembrane</keyword>
<dbReference type="PANTHER" id="PTHR45339">
    <property type="entry name" value="HYBRID SIGNAL TRANSDUCTION HISTIDINE KINASE J"/>
    <property type="match status" value="1"/>
</dbReference>
<keyword evidence="9 13" id="KW-1133">Transmembrane helix</keyword>
<keyword evidence="8 16" id="KW-0067">ATP-binding</keyword>
<evidence type="ECO:0000256" key="12">
    <source>
        <dbReference type="PROSITE-ProRule" id="PRU00169"/>
    </source>
</evidence>
<dbReference type="EMBL" id="JBHSBY010000118">
    <property type="protein sequence ID" value="MFC4197463.1"/>
    <property type="molecule type" value="Genomic_DNA"/>
</dbReference>
<accession>A0ABV8NNT8</accession>
<feature type="transmembrane region" description="Helical" evidence="13">
    <location>
        <begin position="12"/>
        <end position="30"/>
    </location>
</feature>
<evidence type="ECO:0000256" key="10">
    <source>
        <dbReference type="ARBA" id="ARBA00023012"/>
    </source>
</evidence>
<evidence type="ECO:0000256" key="2">
    <source>
        <dbReference type="ARBA" id="ARBA00004651"/>
    </source>
</evidence>
<dbReference type="RefSeq" id="WP_378960980.1">
    <property type="nucleotide sequence ID" value="NZ_JBHRXC010000016.1"/>
</dbReference>
<dbReference type="InterPro" id="IPR001789">
    <property type="entry name" value="Sig_transdc_resp-reg_receiver"/>
</dbReference>
<comment type="caution">
    <text evidence="16">The sequence shown here is derived from an EMBL/GenBank/DDBJ whole genome shotgun (WGS) entry which is preliminary data.</text>
</comment>
<feature type="transmembrane region" description="Helical" evidence="13">
    <location>
        <begin position="191"/>
        <end position="211"/>
    </location>
</feature>
<dbReference type="SMART" id="SM00448">
    <property type="entry name" value="REC"/>
    <property type="match status" value="1"/>
</dbReference>
<dbReference type="InterPro" id="IPR036097">
    <property type="entry name" value="HisK_dim/P_sf"/>
</dbReference>
<evidence type="ECO:0000259" key="15">
    <source>
        <dbReference type="PROSITE" id="PS50110"/>
    </source>
</evidence>
<dbReference type="InterPro" id="IPR004358">
    <property type="entry name" value="Sig_transdc_His_kin-like_C"/>
</dbReference>
<dbReference type="Pfam" id="PF00512">
    <property type="entry name" value="HisKA"/>
    <property type="match status" value="1"/>
</dbReference>
<dbReference type="SUPFAM" id="SSF52172">
    <property type="entry name" value="CheY-like"/>
    <property type="match status" value="1"/>
</dbReference>
<dbReference type="SUPFAM" id="SSF47384">
    <property type="entry name" value="Homodimeric domain of signal transducing histidine kinase"/>
    <property type="match status" value="1"/>
</dbReference>
<proteinExistence type="predicted"/>
<feature type="modified residue" description="4-aspartylphosphate" evidence="12">
    <location>
        <position position="538"/>
    </location>
</feature>
<keyword evidence="4" id="KW-1003">Cell membrane</keyword>
<evidence type="ECO:0000256" key="1">
    <source>
        <dbReference type="ARBA" id="ARBA00000085"/>
    </source>
</evidence>
<dbReference type="SUPFAM" id="SSF47226">
    <property type="entry name" value="Histidine-containing phosphotransfer domain, HPT domain"/>
    <property type="match status" value="1"/>
</dbReference>
<dbReference type="InterPro" id="IPR011006">
    <property type="entry name" value="CheY-like_superfamily"/>
</dbReference>
<dbReference type="PROSITE" id="PS50109">
    <property type="entry name" value="HIS_KIN"/>
    <property type="match status" value="1"/>
</dbReference>
<dbReference type="Gene3D" id="1.10.287.130">
    <property type="match status" value="1"/>
</dbReference>
<dbReference type="Gene3D" id="3.30.565.10">
    <property type="entry name" value="Histidine kinase-like ATPase, C-terminal domain"/>
    <property type="match status" value="1"/>
</dbReference>